<dbReference type="STRING" id="1307763.L21SP4_00732"/>
<reference evidence="3" key="1">
    <citation type="submission" date="2015-02" db="EMBL/GenBank/DDBJ databases">
        <title>Description and complete genome sequence of the first cultured representative of the subdivision 5 of the Verrucomicrobia phylum.</title>
        <authorList>
            <person name="Spring S."/>
            <person name="Bunk B."/>
            <person name="Sproer C."/>
            <person name="Klenk H.-P."/>
        </authorList>
    </citation>
    <scope>NUCLEOTIDE SEQUENCE [LARGE SCALE GENOMIC DNA]</scope>
    <source>
        <strain evidence="3">L21-Fru-AB</strain>
    </source>
</reference>
<proteinExistence type="predicted"/>
<keyword evidence="1" id="KW-0812">Transmembrane</keyword>
<accession>A0A0G3EGR4</accession>
<dbReference type="InterPro" id="IPR007813">
    <property type="entry name" value="PilN"/>
</dbReference>
<organism evidence="2 3">
    <name type="scientific">Kiritimatiella glycovorans</name>
    <dbReference type="NCBI Taxonomy" id="1307763"/>
    <lineage>
        <taxon>Bacteria</taxon>
        <taxon>Pseudomonadati</taxon>
        <taxon>Kiritimatiellota</taxon>
        <taxon>Kiritimatiellia</taxon>
        <taxon>Kiritimatiellales</taxon>
        <taxon>Kiritimatiellaceae</taxon>
        <taxon>Kiritimatiella</taxon>
    </lineage>
</organism>
<dbReference type="AlphaFoldDB" id="A0A0G3EGR4"/>
<dbReference type="OrthoDB" id="5621075at2"/>
<dbReference type="SUPFAM" id="SSF53067">
    <property type="entry name" value="Actin-like ATPase domain"/>
    <property type="match status" value="1"/>
</dbReference>
<dbReference type="KEGG" id="vbl:L21SP4_00732"/>
<dbReference type="PANTHER" id="PTHR40278:SF1">
    <property type="entry name" value="DNA UTILIZATION PROTEIN HOFN"/>
    <property type="match status" value="1"/>
</dbReference>
<sequence>MQLRTRTIRSVVASGGTEVDGAVLRRTRDGEVSLDVGHASAVEELAAEARANDEWVAVLGSREVFLRIVDLPSTEDDELAGMAELQLDATCPFPAAQLYYDYEVLERRERSTRAAVAAVRRDRIDRCLEEYRERGSWLCGMDVAVLAWWSMIRPRVSLPDEGVSTVLMFEGGGVDMLLCSEGSPVALRVLDGPEGEDDESRAARLARELEYTLASLESDLGELPGPARIEVWSGAEEESLAAALAKRTGAEAVYRDTGELEPLAAAVARRAEAGRGVNLVPEAPRRQRRERIGRRRFYKATAALAGIWAALLLSGWVAWELRQSAVEELRAKAESMAAPAEEAREIQRRIRSMEQFGDRSRSALECLREVSGLLPEGVELSAYHYRKNRALALRGSGPDDQTVYEFFERLATTELFAELRDQRVMTERREGKRVSQFSVTAVLEDEA</sequence>
<dbReference type="InterPro" id="IPR043129">
    <property type="entry name" value="ATPase_NBD"/>
</dbReference>
<name>A0A0G3EGR4_9BACT</name>
<keyword evidence="1" id="KW-1133">Transmembrane helix</keyword>
<dbReference type="Pfam" id="PF05137">
    <property type="entry name" value="PilN"/>
    <property type="match status" value="1"/>
</dbReference>
<evidence type="ECO:0000256" key="1">
    <source>
        <dbReference type="SAM" id="Phobius"/>
    </source>
</evidence>
<dbReference type="PANTHER" id="PTHR40278">
    <property type="entry name" value="DNA UTILIZATION PROTEIN HOFN"/>
    <property type="match status" value="1"/>
</dbReference>
<dbReference type="EMBL" id="CP010904">
    <property type="protein sequence ID" value="AKJ64000.1"/>
    <property type="molecule type" value="Genomic_DNA"/>
</dbReference>
<feature type="transmembrane region" description="Helical" evidence="1">
    <location>
        <begin position="297"/>
        <end position="319"/>
    </location>
</feature>
<evidence type="ECO:0000313" key="2">
    <source>
        <dbReference type="EMBL" id="AKJ64000.1"/>
    </source>
</evidence>
<reference evidence="2 3" key="2">
    <citation type="journal article" date="2016" name="ISME J.">
        <title>Characterization of the first cultured representative of Verrucomicrobia subdivision 5 indicates the proposal of a novel phylum.</title>
        <authorList>
            <person name="Spring S."/>
            <person name="Bunk B."/>
            <person name="Sproer C."/>
            <person name="Schumann P."/>
            <person name="Rohde M."/>
            <person name="Tindall B.J."/>
            <person name="Klenk H.P."/>
        </authorList>
    </citation>
    <scope>NUCLEOTIDE SEQUENCE [LARGE SCALE GENOMIC DNA]</scope>
    <source>
        <strain evidence="2 3">L21-Fru-AB</strain>
    </source>
</reference>
<dbReference type="InterPro" id="IPR052534">
    <property type="entry name" value="Extracell_DNA_Util/SecSys_Comp"/>
</dbReference>
<evidence type="ECO:0000313" key="3">
    <source>
        <dbReference type="Proteomes" id="UP000035268"/>
    </source>
</evidence>
<keyword evidence="1" id="KW-0472">Membrane</keyword>
<dbReference type="Proteomes" id="UP000035268">
    <property type="component" value="Chromosome"/>
</dbReference>
<dbReference type="RefSeq" id="WP_052881370.1">
    <property type="nucleotide sequence ID" value="NZ_CP010904.1"/>
</dbReference>
<dbReference type="Gene3D" id="3.30.420.380">
    <property type="match status" value="1"/>
</dbReference>
<keyword evidence="3" id="KW-1185">Reference proteome</keyword>
<gene>
    <name evidence="2" type="ORF">L21SP4_00732</name>
</gene>
<protein>
    <submittedName>
        <fullName evidence="2">Type II secretory pathway, component PulL</fullName>
    </submittedName>
</protein>